<reference evidence="2 3" key="1">
    <citation type="submission" date="2019-02" db="EMBL/GenBank/DDBJ databases">
        <title>Deep-cultivation of Planctomycetes and their phenomic and genomic characterization uncovers novel biology.</title>
        <authorList>
            <person name="Wiegand S."/>
            <person name="Jogler M."/>
            <person name="Boedeker C."/>
            <person name="Pinto D."/>
            <person name="Vollmers J."/>
            <person name="Rivas-Marin E."/>
            <person name="Kohn T."/>
            <person name="Peeters S.H."/>
            <person name="Heuer A."/>
            <person name="Rast P."/>
            <person name="Oberbeckmann S."/>
            <person name="Bunk B."/>
            <person name="Jeske O."/>
            <person name="Meyerdierks A."/>
            <person name="Storesund J.E."/>
            <person name="Kallscheuer N."/>
            <person name="Luecker S."/>
            <person name="Lage O.M."/>
            <person name="Pohl T."/>
            <person name="Merkel B.J."/>
            <person name="Hornburger P."/>
            <person name="Mueller R.-W."/>
            <person name="Bruemmer F."/>
            <person name="Labrenz M."/>
            <person name="Spormann A.M."/>
            <person name="Op den Camp H."/>
            <person name="Overmann J."/>
            <person name="Amann R."/>
            <person name="Jetten M.S.M."/>
            <person name="Mascher T."/>
            <person name="Medema M.H."/>
            <person name="Devos D.P."/>
            <person name="Kaster A.-K."/>
            <person name="Ovreas L."/>
            <person name="Rohde M."/>
            <person name="Galperin M.Y."/>
            <person name="Jogler C."/>
        </authorList>
    </citation>
    <scope>NUCLEOTIDE SEQUENCE [LARGE SCALE GENOMIC DNA]</scope>
    <source>
        <strain evidence="2 3">Mal4</strain>
    </source>
</reference>
<accession>A0A517Z7K3</accession>
<dbReference type="EMBL" id="CP036275">
    <property type="protein sequence ID" value="QDU38456.1"/>
    <property type="molecule type" value="Genomic_DNA"/>
</dbReference>
<dbReference type="GO" id="GO:0004534">
    <property type="term" value="F:5'-3' RNA exonuclease activity"/>
    <property type="evidence" value="ECO:0007669"/>
    <property type="project" value="TreeGrafter"/>
</dbReference>
<dbReference type="RefSeq" id="WP_145369735.1">
    <property type="nucleotide sequence ID" value="NZ_CP036275.1"/>
</dbReference>
<dbReference type="SUPFAM" id="SSF89550">
    <property type="entry name" value="PHP domain-like"/>
    <property type="match status" value="1"/>
</dbReference>
<dbReference type="Pfam" id="PF02811">
    <property type="entry name" value="PHP"/>
    <property type="match status" value="1"/>
</dbReference>
<dbReference type="PANTHER" id="PTHR42924:SF3">
    <property type="entry name" value="POLYMERASE_HISTIDINOL PHOSPHATASE N-TERMINAL DOMAIN-CONTAINING PROTEIN"/>
    <property type="match status" value="1"/>
</dbReference>
<dbReference type="Proteomes" id="UP000320496">
    <property type="component" value="Chromosome"/>
</dbReference>
<keyword evidence="2" id="KW-0378">Hydrolase</keyword>
<feature type="domain" description="Polymerase/histidinol phosphatase N-terminal" evidence="1">
    <location>
        <begin position="52"/>
        <end position="125"/>
    </location>
</feature>
<dbReference type="OrthoDB" id="9804333at2"/>
<dbReference type="SMART" id="SM00481">
    <property type="entry name" value="POLIIIAc"/>
    <property type="match status" value="1"/>
</dbReference>
<dbReference type="InterPro" id="IPR004013">
    <property type="entry name" value="PHP_dom"/>
</dbReference>
<proteinExistence type="predicted"/>
<organism evidence="2 3">
    <name type="scientific">Maioricimonas rarisocia</name>
    <dbReference type="NCBI Taxonomy" id="2528026"/>
    <lineage>
        <taxon>Bacteria</taxon>
        <taxon>Pseudomonadati</taxon>
        <taxon>Planctomycetota</taxon>
        <taxon>Planctomycetia</taxon>
        <taxon>Planctomycetales</taxon>
        <taxon>Planctomycetaceae</taxon>
        <taxon>Maioricimonas</taxon>
    </lineage>
</organism>
<dbReference type="InterPro" id="IPR052018">
    <property type="entry name" value="PHP_domain"/>
</dbReference>
<dbReference type="Gene3D" id="3.20.20.140">
    <property type="entry name" value="Metal-dependent hydrolases"/>
    <property type="match status" value="1"/>
</dbReference>
<evidence type="ECO:0000313" key="3">
    <source>
        <dbReference type="Proteomes" id="UP000320496"/>
    </source>
</evidence>
<dbReference type="InterPro" id="IPR016195">
    <property type="entry name" value="Pol/histidinol_Pase-like"/>
</dbReference>
<dbReference type="PANTHER" id="PTHR42924">
    <property type="entry name" value="EXONUCLEASE"/>
    <property type="match status" value="1"/>
</dbReference>
<evidence type="ECO:0000259" key="1">
    <source>
        <dbReference type="SMART" id="SM00481"/>
    </source>
</evidence>
<evidence type="ECO:0000313" key="2">
    <source>
        <dbReference type="EMBL" id="QDU38456.1"/>
    </source>
</evidence>
<dbReference type="InterPro" id="IPR003141">
    <property type="entry name" value="Pol/His_phosphatase_N"/>
</dbReference>
<dbReference type="GO" id="GO:0035312">
    <property type="term" value="F:5'-3' DNA exonuclease activity"/>
    <property type="evidence" value="ECO:0007669"/>
    <property type="project" value="TreeGrafter"/>
</dbReference>
<dbReference type="KEGG" id="mri:Mal4_27830"/>
<keyword evidence="3" id="KW-1185">Reference proteome</keyword>
<dbReference type="AlphaFoldDB" id="A0A517Z7K3"/>
<name>A0A517Z7K3_9PLAN</name>
<gene>
    <name evidence="2" type="ORF">Mal4_27830</name>
</gene>
<protein>
    <submittedName>
        <fullName evidence="2">Putative hydrolase</fullName>
    </submittedName>
</protein>
<sequence length="484" mass="52510">MLDPHHTSVPRGCILTGLAVFGLLCMGCMEESPPARFTRQIEWIGKGQWLKADTHLHTKFSDGAHTVSEVVARGAGHGCDVLAVTDHADRALGAATPEYAEAIEVARREHPNLLILAGLEWNVPPWDGDEHATVLMPAGPDEFLQLADFKKQFDDYGRDSHDAALADAALTWLALQVDRDGIAPVVIYNHPSRKDARSIENVADLQRWRGINELVIGFSGAPGHQAGEPLGAYEYREFPIDRWDPAAARVGDAWDALLQAGIDVWAARAPSDFHKVAPSGVSDYWPGEFSETWMYVPDRTAAGVLRAFHAGSFFAAHGHIIREVRLVVVAPGLERPAESGEAIEVAVGTDLDISVEGLVPDFDWSGMANRIDLVELIAITPDMARVVAEQEPASGTRLLSTTIPVPQGGLVLRARGRRRVADGPDLMFYTNPIRVVARPVEPAHVVRLPDWSRSQLLGLGLCALAVVSLAVSVTQRLNSKSAPP</sequence>